<dbReference type="EMBL" id="JAAIWM010000002">
    <property type="protein sequence ID" value="NEY71425.1"/>
    <property type="molecule type" value="Genomic_DNA"/>
</dbReference>
<keyword evidence="4" id="KW-1185">Reference proteome</keyword>
<feature type="signal peptide" evidence="1">
    <location>
        <begin position="1"/>
        <end position="26"/>
    </location>
</feature>
<feature type="domain" description="DUF4825" evidence="2">
    <location>
        <begin position="34"/>
        <end position="117"/>
    </location>
</feature>
<dbReference type="InterPro" id="IPR032250">
    <property type="entry name" value="DUF4825"/>
</dbReference>
<keyword evidence="1" id="KW-0732">Signal</keyword>
<name>A0A6M0Q4W8_9BACI</name>
<evidence type="ECO:0000313" key="4">
    <source>
        <dbReference type="Proteomes" id="UP000481043"/>
    </source>
</evidence>
<comment type="caution">
    <text evidence="3">The sequence shown here is derived from an EMBL/GenBank/DDBJ whole genome shotgun (WGS) entry which is preliminary data.</text>
</comment>
<reference evidence="3 4" key="1">
    <citation type="submission" date="2020-02" db="EMBL/GenBank/DDBJ databases">
        <title>Bacillus aquiflavi sp. nov., isolated from yellow water of strong flavor Chinese baijiu in Yibin region of China.</title>
        <authorList>
            <person name="Xie J."/>
        </authorList>
    </citation>
    <scope>NUCLEOTIDE SEQUENCE [LARGE SCALE GENOMIC DNA]</scope>
    <source>
        <strain evidence="3 4">SA4</strain>
    </source>
</reference>
<protein>
    <submittedName>
        <fullName evidence="3">DUF4825 domain-containing protein</fullName>
    </submittedName>
</protein>
<evidence type="ECO:0000313" key="3">
    <source>
        <dbReference type="EMBL" id="NEY71425.1"/>
    </source>
</evidence>
<evidence type="ECO:0000259" key="2">
    <source>
        <dbReference type="Pfam" id="PF16107"/>
    </source>
</evidence>
<evidence type="ECO:0000256" key="1">
    <source>
        <dbReference type="SAM" id="SignalP"/>
    </source>
</evidence>
<gene>
    <name evidence="3" type="ORF">G4D63_06670</name>
</gene>
<sequence>MYKRKKSFFFILLVALVVSGGYSSTAGDETHYFEWKNTYVGDNSSVASILHTLPNEDYFIDFELKTKEKPYGMVLNYNEIPGMTVSSLKEDVLYSATIIFALVHNADWVDFNFGEQTTRVSRTELQEWYGFDLNSNTNREELIKIINDFSEDSKIRRFPELKVWNHSIR</sequence>
<feature type="chain" id="PRO_5026681122" evidence="1">
    <location>
        <begin position="27"/>
        <end position="169"/>
    </location>
</feature>
<proteinExistence type="predicted"/>
<dbReference type="RefSeq" id="WP_163178881.1">
    <property type="nucleotide sequence ID" value="NZ_JAAIWM010000002.1"/>
</dbReference>
<dbReference type="Proteomes" id="UP000481043">
    <property type="component" value="Unassembled WGS sequence"/>
</dbReference>
<dbReference type="Pfam" id="PF16107">
    <property type="entry name" value="DUF4825"/>
    <property type="match status" value="1"/>
</dbReference>
<accession>A0A6M0Q4W8</accession>
<dbReference type="AlphaFoldDB" id="A0A6M0Q4W8"/>
<organism evidence="3 4">
    <name type="scientific">Bacillus mesophilus</name>
    <dbReference type="NCBI Taxonomy" id="1808955"/>
    <lineage>
        <taxon>Bacteria</taxon>
        <taxon>Bacillati</taxon>
        <taxon>Bacillota</taxon>
        <taxon>Bacilli</taxon>
        <taxon>Bacillales</taxon>
        <taxon>Bacillaceae</taxon>
        <taxon>Bacillus</taxon>
    </lineage>
</organism>